<organism evidence="1 2">
    <name type="scientific">Dermacentor silvarum</name>
    <name type="common">Tick</name>
    <dbReference type="NCBI Taxonomy" id="543639"/>
    <lineage>
        <taxon>Eukaryota</taxon>
        <taxon>Metazoa</taxon>
        <taxon>Ecdysozoa</taxon>
        <taxon>Arthropoda</taxon>
        <taxon>Chelicerata</taxon>
        <taxon>Arachnida</taxon>
        <taxon>Acari</taxon>
        <taxon>Parasitiformes</taxon>
        <taxon>Ixodida</taxon>
        <taxon>Ixodoidea</taxon>
        <taxon>Ixodidae</taxon>
        <taxon>Rhipicephalinae</taxon>
        <taxon>Dermacentor</taxon>
    </lineage>
</organism>
<reference evidence="1" key="1">
    <citation type="submission" date="2020-05" db="EMBL/GenBank/DDBJ databases">
        <title>Large-scale comparative analyses of tick genomes elucidate their genetic diversity and vector capacities.</title>
        <authorList>
            <person name="Jia N."/>
            <person name="Wang J."/>
            <person name="Shi W."/>
            <person name="Du L."/>
            <person name="Sun Y."/>
            <person name="Zhan W."/>
            <person name="Jiang J."/>
            <person name="Wang Q."/>
            <person name="Zhang B."/>
            <person name="Ji P."/>
            <person name="Sakyi L.B."/>
            <person name="Cui X."/>
            <person name="Yuan T."/>
            <person name="Jiang B."/>
            <person name="Yang W."/>
            <person name="Lam T.T.-Y."/>
            <person name="Chang Q."/>
            <person name="Ding S."/>
            <person name="Wang X."/>
            <person name="Zhu J."/>
            <person name="Ruan X."/>
            <person name="Zhao L."/>
            <person name="Wei J."/>
            <person name="Que T."/>
            <person name="Du C."/>
            <person name="Cheng J."/>
            <person name="Dai P."/>
            <person name="Han X."/>
            <person name="Huang E."/>
            <person name="Gao Y."/>
            <person name="Liu J."/>
            <person name="Shao H."/>
            <person name="Ye R."/>
            <person name="Li L."/>
            <person name="Wei W."/>
            <person name="Wang X."/>
            <person name="Wang C."/>
            <person name="Yang T."/>
            <person name="Huo Q."/>
            <person name="Li W."/>
            <person name="Guo W."/>
            <person name="Chen H."/>
            <person name="Zhou L."/>
            <person name="Ni X."/>
            <person name="Tian J."/>
            <person name="Zhou Y."/>
            <person name="Sheng Y."/>
            <person name="Liu T."/>
            <person name="Pan Y."/>
            <person name="Xia L."/>
            <person name="Li J."/>
            <person name="Zhao F."/>
            <person name="Cao W."/>
        </authorList>
    </citation>
    <scope>NUCLEOTIDE SEQUENCE</scope>
    <source>
        <strain evidence="1">Dsil-2018</strain>
    </source>
</reference>
<name>A0ACB8D2G8_DERSI</name>
<accession>A0ACB8D2G8</accession>
<protein>
    <submittedName>
        <fullName evidence="1">Uncharacterized protein</fullName>
    </submittedName>
</protein>
<proteinExistence type="predicted"/>
<dbReference type="Proteomes" id="UP000821865">
    <property type="component" value="Chromosome 3"/>
</dbReference>
<evidence type="ECO:0000313" key="2">
    <source>
        <dbReference type="Proteomes" id="UP000821865"/>
    </source>
</evidence>
<comment type="caution">
    <text evidence="1">The sequence shown here is derived from an EMBL/GenBank/DDBJ whole genome shotgun (WGS) entry which is preliminary data.</text>
</comment>
<dbReference type="EMBL" id="CM023472">
    <property type="protein sequence ID" value="KAH7958637.1"/>
    <property type="molecule type" value="Genomic_DNA"/>
</dbReference>
<evidence type="ECO:0000313" key="1">
    <source>
        <dbReference type="EMBL" id="KAH7958637.1"/>
    </source>
</evidence>
<keyword evidence="2" id="KW-1185">Reference proteome</keyword>
<gene>
    <name evidence="1" type="ORF">HPB49_003598</name>
</gene>
<sequence>MSATDSASVNASVSALDHAAEKGSSRCHETAGPQIRAALAGSVMRTKLLLAAALEKIHAIRNGKRDMDLVRLVLLENLVQKLTAVLQNDENGDDAEEAANGDGACACVAVEGPSERGRRTGEKHKPEPLEATDGPSKLARSCDQLSQQQENVLQFIRALGLQPASKNALEEELGPEPDIQFLDD</sequence>